<dbReference type="PIRSF" id="PIRSF018266">
    <property type="entry name" value="FecR"/>
    <property type="match status" value="1"/>
</dbReference>
<dbReference type="RefSeq" id="WP_163383200.1">
    <property type="nucleotide sequence ID" value="NZ_JAUFQS010000047.1"/>
</dbReference>
<dbReference type="EMBL" id="JAUFQS010000047">
    <property type="protein sequence ID" value="MDN3690301.1"/>
    <property type="molecule type" value="Genomic_DNA"/>
</dbReference>
<keyword evidence="2" id="KW-0812">Transmembrane</keyword>
<feature type="compositionally biased region" description="Basic and acidic residues" evidence="1">
    <location>
        <begin position="63"/>
        <end position="73"/>
    </location>
</feature>
<evidence type="ECO:0000313" key="5">
    <source>
        <dbReference type="EMBL" id="MDN3690301.1"/>
    </source>
</evidence>
<proteinExistence type="predicted"/>
<evidence type="ECO:0000256" key="1">
    <source>
        <dbReference type="SAM" id="MobiDB-lite"/>
    </source>
</evidence>
<feature type="domain" description="FecR protein" evidence="3">
    <location>
        <begin position="138"/>
        <end position="223"/>
    </location>
</feature>
<dbReference type="Gene3D" id="3.55.50.30">
    <property type="match status" value="1"/>
</dbReference>
<organism evidence="5 6">
    <name type="scientific">Cyclobacterium jeungdonense</name>
    <dbReference type="NCBI Taxonomy" id="708087"/>
    <lineage>
        <taxon>Bacteria</taxon>
        <taxon>Pseudomonadati</taxon>
        <taxon>Bacteroidota</taxon>
        <taxon>Cytophagia</taxon>
        <taxon>Cytophagales</taxon>
        <taxon>Cyclobacteriaceae</taxon>
        <taxon>Cyclobacterium</taxon>
    </lineage>
</organism>
<comment type="caution">
    <text evidence="5">The sequence shown here is derived from an EMBL/GenBank/DDBJ whole genome shotgun (WGS) entry which is preliminary data.</text>
</comment>
<keyword evidence="6" id="KW-1185">Reference proteome</keyword>
<dbReference type="Pfam" id="PF04773">
    <property type="entry name" value="FecR"/>
    <property type="match status" value="1"/>
</dbReference>
<evidence type="ECO:0000313" key="6">
    <source>
        <dbReference type="Proteomes" id="UP001236663"/>
    </source>
</evidence>
<keyword evidence="2" id="KW-0472">Membrane</keyword>
<sequence>MSGFIQKWKDFHEGKLSKRHAKAFLEYLNSPDGKKEFQQLLKLVWDSEITSDKTDAVLPSKPEGQKGDDEQKKTNKQLPKFQRNSPWIYSWIRYAAAVVIFLLMLQEWGFLPRYSAVPIANELDSESSWITKSNPKGIKSKILLPDSSRVFLNAGSEIKYPRNFTMNRLVILNGEAFFEVEKRKEMPFTVQAAHVTTTVLGTSFNINTNSLESIEIALATGKIRVKNEQTGKNMQLVPGEGSLVPSGSKPMQKMDIDPKKISLWKEGILYFDKESFQSILKKLENWYDVKISVNGNFPNDQFSGTFQKKAYLSDVLNVLSHAMHFDYELDGKKVSIYPSPS</sequence>
<reference evidence="6" key="1">
    <citation type="journal article" date="2019" name="Int. J. Syst. Evol. Microbiol.">
        <title>The Global Catalogue of Microorganisms (GCM) 10K type strain sequencing project: providing services to taxonomists for standard genome sequencing and annotation.</title>
        <authorList>
            <consortium name="The Broad Institute Genomics Platform"/>
            <consortium name="The Broad Institute Genome Sequencing Center for Infectious Disease"/>
            <person name="Wu L."/>
            <person name="Ma J."/>
        </authorList>
    </citation>
    <scope>NUCLEOTIDE SEQUENCE [LARGE SCALE GENOMIC DNA]</scope>
    <source>
        <strain evidence="6">CECT 7706</strain>
    </source>
</reference>
<dbReference type="Pfam" id="PF16344">
    <property type="entry name" value="FecR_C"/>
    <property type="match status" value="1"/>
</dbReference>
<dbReference type="PANTHER" id="PTHR30273:SF2">
    <property type="entry name" value="PROTEIN FECR"/>
    <property type="match status" value="1"/>
</dbReference>
<dbReference type="Gene3D" id="2.60.120.1440">
    <property type="match status" value="1"/>
</dbReference>
<name>A0ABT8CF46_9BACT</name>
<dbReference type="Proteomes" id="UP001236663">
    <property type="component" value="Unassembled WGS sequence"/>
</dbReference>
<evidence type="ECO:0000259" key="3">
    <source>
        <dbReference type="Pfam" id="PF04773"/>
    </source>
</evidence>
<dbReference type="InterPro" id="IPR006860">
    <property type="entry name" value="FecR"/>
</dbReference>
<dbReference type="InterPro" id="IPR032508">
    <property type="entry name" value="FecR_C"/>
</dbReference>
<feature type="domain" description="Protein FecR C-terminal" evidence="4">
    <location>
        <begin position="269"/>
        <end position="336"/>
    </location>
</feature>
<feature type="region of interest" description="Disordered" evidence="1">
    <location>
        <begin position="54"/>
        <end position="77"/>
    </location>
</feature>
<keyword evidence="2" id="KW-1133">Transmembrane helix</keyword>
<feature type="transmembrane region" description="Helical" evidence="2">
    <location>
        <begin position="87"/>
        <end position="105"/>
    </location>
</feature>
<dbReference type="PANTHER" id="PTHR30273">
    <property type="entry name" value="PERIPLASMIC SIGNAL SENSOR AND SIGMA FACTOR ACTIVATOR FECR-RELATED"/>
    <property type="match status" value="1"/>
</dbReference>
<gene>
    <name evidence="5" type="ORF">QWZ15_20935</name>
</gene>
<protein>
    <submittedName>
        <fullName evidence="5">FecR family protein</fullName>
    </submittedName>
</protein>
<dbReference type="InterPro" id="IPR012373">
    <property type="entry name" value="Ferrdict_sens_TM"/>
</dbReference>
<evidence type="ECO:0000256" key="2">
    <source>
        <dbReference type="SAM" id="Phobius"/>
    </source>
</evidence>
<accession>A0ABT8CF46</accession>
<evidence type="ECO:0000259" key="4">
    <source>
        <dbReference type="Pfam" id="PF16344"/>
    </source>
</evidence>